<evidence type="ECO:0000313" key="1">
    <source>
        <dbReference type="EMBL" id="PZG21300.1"/>
    </source>
</evidence>
<keyword evidence="2" id="KW-1185">Reference proteome</keyword>
<evidence type="ECO:0000313" key="2">
    <source>
        <dbReference type="Proteomes" id="UP000248544"/>
    </source>
</evidence>
<gene>
    <name evidence="1" type="ORF">C1I98_37150</name>
</gene>
<accession>A0A2W2F6P4</accession>
<dbReference type="EMBL" id="POUA01000579">
    <property type="protein sequence ID" value="PZG21300.1"/>
    <property type="molecule type" value="Genomic_DNA"/>
</dbReference>
<organism evidence="1 2">
    <name type="scientific">Spongiactinospora gelatinilytica</name>
    <dbReference type="NCBI Taxonomy" id="2666298"/>
    <lineage>
        <taxon>Bacteria</taxon>
        <taxon>Bacillati</taxon>
        <taxon>Actinomycetota</taxon>
        <taxon>Actinomycetes</taxon>
        <taxon>Streptosporangiales</taxon>
        <taxon>Streptosporangiaceae</taxon>
        <taxon>Spongiactinospora</taxon>
    </lineage>
</organism>
<proteinExistence type="predicted"/>
<protein>
    <recommendedName>
        <fullName evidence="3">Integrase catalytic domain-containing protein</fullName>
    </recommendedName>
</protein>
<comment type="caution">
    <text evidence="1">The sequence shown here is derived from an EMBL/GenBank/DDBJ whole genome shotgun (WGS) entry which is preliminary data.</text>
</comment>
<dbReference type="Proteomes" id="UP000248544">
    <property type="component" value="Unassembled WGS sequence"/>
</dbReference>
<evidence type="ECO:0008006" key="3">
    <source>
        <dbReference type="Google" id="ProtNLM"/>
    </source>
</evidence>
<name>A0A2W2F6P4_9ACTN</name>
<sequence length="59" mass="6502">MPAGDRSISEVAKDFDLTETARSAIFEFIEGRYNLHRLHSGLGYRSRPGQHASARTPGA</sequence>
<dbReference type="AlphaFoldDB" id="A0A2W2F6P4"/>
<reference evidence="1 2" key="1">
    <citation type="submission" date="2018-01" db="EMBL/GenBank/DDBJ databases">
        <title>Draft genome sequence of Sphaerisporangium sp. 7K107.</title>
        <authorList>
            <person name="Sahin N."/>
            <person name="Saygin H."/>
            <person name="Ay H."/>
        </authorList>
    </citation>
    <scope>NUCLEOTIDE SEQUENCE [LARGE SCALE GENOMIC DNA]</scope>
    <source>
        <strain evidence="1 2">7K107</strain>
    </source>
</reference>